<protein>
    <submittedName>
        <fullName evidence="1">Uncharacterized protein</fullName>
    </submittedName>
</protein>
<proteinExistence type="predicted"/>
<dbReference type="AlphaFoldDB" id="A0A9D5QBX2"/>
<sequence>MNEIVIEIETKDSDLIVGNLMGEKNPPRGAVYMINEDTNLRYEGTLIRKAIDVPSLCYFFLGFIAQSLASGMVVHGANWILDKLAELTDKITLRINGRKTEITKEAITEAIETASSEPSIEDQIQNIVSEVEQFSETIVPLAHERRLHTEEFHKDDPCARLSGAFQFYSTIIESIKPKLEELIRLKHLCMGPIPVSEQKEPNERN</sequence>
<gene>
    <name evidence="1" type="ORF">GF359_01730</name>
</gene>
<reference evidence="1" key="1">
    <citation type="submission" date="2019-11" db="EMBL/GenBank/DDBJ databases">
        <title>Microbial mats filling the niche in hypersaline microbial mats.</title>
        <authorList>
            <person name="Wong H.L."/>
            <person name="Macleod F.I."/>
            <person name="White R.A. III"/>
            <person name="Burns B.P."/>
        </authorList>
    </citation>
    <scope>NUCLEOTIDE SEQUENCE</scope>
    <source>
        <strain evidence="1">Bin_327</strain>
    </source>
</reference>
<dbReference type="Proteomes" id="UP000630660">
    <property type="component" value="Unassembled WGS sequence"/>
</dbReference>
<organism evidence="1 2">
    <name type="scientific">candidate division WOR-3 bacterium</name>
    <dbReference type="NCBI Taxonomy" id="2052148"/>
    <lineage>
        <taxon>Bacteria</taxon>
        <taxon>Bacteria division WOR-3</taxon>
    </lineage>
</organism>
<name>A0A9D5QBX2_UNCW3</name>
<dbReference type="EMBL" id="WJKJ01000051">
    <property type="protein sequence ID" value="MBD3363914.1"/>
    <property type="molecule type" value="Genomic_DNA"/>
</dbReference>
<evidence type="ECO:0000313" key="1">
    <source>
        <dbReference type="EMBL" id="MBD3363914.1"/>
    </source>
</evidence>
<evidence type="ECO:0000313" key="2">
    <source>
        <dbReference type="Proteomes" id="UP000630660"/>
    </source>
</evidence>
<comment type="caution">
    <text evidence="1">The sequence shown here is derived from an EMBL/GenBank/DDBJ whole genome shotgun (WGS) entry which is preliminary data.</text>
</comment>
<accession>A0A9D5QBX2</accession>